<sequence length="176" mass="19956">MADPEFCGQRKWSYSSVQESIDEAFYSAGIRSNKKTHISCSSSARMADITGVNEDQIRRQGRGNNTTMKDISHQSSKRNDAINGRQLSPDNNDPIQPTAAANAFVQVIMMFRKTFIQDSVLMMELHPCHPIWQHSIFSDSAYLDLLQMEAQEHDPAHTLLQQCVPMHSEFQTQIVL</sequence>
<evidence type="ECO:0000313" key="4">
    <source>
        <dbReference type="Proteomes" id="UP000078561"/>
    </source>
</evidence>
<reference evidence="3" key="1">
    <citation type="submission" date="2016-04" db="EMBL/GenBank/DDBJ databases">
        <authorList>
            <person name="Evans L.H."/>
            <person name="Alamgir A."/>
            <person name="Owens N."/>
            <person name="Weber N.D."/>
            <person name="Virtaneva K."/>
            <person name="Barbian K."/>
            <person name="Babar A."/>
            <person name="Rosenke K."/>
        </authorList>
    </citation>
    <scope>NUCLEOTIDE SEQUENCE [LARGE SCALE GENOMIC DNA]</scope>
    <source>
        <strain evidence="3">CBS 101.48</strain>
    </source>
</reference>
<proteinExistence type="predicted"/>
<dbReference type="InParanoid" id="A0A163K4Q6"/>
<dbReference type="GO" id="GO:0003677">
    <property type="term" value="F:DNA binding"/>
    <property type="evidence" value="ECO:0007669"/>
    <property type="project" value="InterPro"/>
</dbReference>
<evidence type="ECO:0000313" key="3">
    <source>
        <dbReference type="EMBL" id="SAM05361.1"/>
    </source>
</evidence>
<feature type="region of interest" description="Disordered" evidence="1">
    <location>
        <begin position="59"/>
        <end position="95"/>
    </location>
</feature>
<evidence type="ECO:0000256" key="1">
    <source>
        <dbReference type="SAM" id="MobiDB-lite"/>
    </source>
</evidence>
<feature type="compositionally biased region" description="Polar residues" evidence="1">
    <location>
        <begin position="85"/>
        <end position="95"/>
    </location>
</feature>
<dbReference type="EMBL" id="LT554468">
    <property type="protein sequence ID" value="SAM05361.1"/>
    <property type="molecule type" value="Genomic_DNA"/>
</dbReference>
<dbReference type="Gene3D" id="1.10.443.20">
    <property type="entry name" value="Centromere DNA-binding protein complex CBF3 subunit, domain 2"/>
    <property type="match status" value="1"/>
</dbReference>
<organism evidence="3">
    <name type="scientific">Absidia glauca</name>
    <name type="common">Pin mould</name>
    <dbReference type="NCBI Taxonomy" id="4829"/>
    <lineage>
        <taxon>Eukaryota</taxon>
        <taxon>Fungi</taxon>
        <taxon>Fungi incertae sedis</taxon>
        <taxon>Mucoromycota</taxon>
        <taxon>Mucoromycotina</taxon>
        <taxon>Mucoromycetes</taxon>
        <taxon>Mucorales</taxon>
        <taxon>Cunninghamellaceae</taxon>
        <taxon>Absidia</taxon>
    </lineage>
</organism>
<dbReference type="Pfam" id="PF16787">
    <property type="entry name" value="NDC10_II"/>
    <property type="match status" value="1"/>
</dbReference>
<dbReference type="AlphaFoldDB" id="A0A163K4Q6"/>
<dbReference type="InterPro" id="IPR038279">
    <property type="entry name" value="Ndc10_dom2_sf"/>
</dbReference>
<gene>
    <name evidence="3" type="primary">ABSGL_11236.1 scaffold 12295</name>
</gene>
<name>A0A163K4Q6_ABSGL</name>
<protein>
    <recommendedName>
        <fullName evidence="2">Ndc10 domain-containing protein</fullName>
    </recommendedName>
</protein>
<dbReference type="Proteomes" id="UP000078561">
    <property type="component" value="Unassembled WGS sequence"/>
</dbReference>
<accession>A0A163K4Q6</accession>
<dbReference type="InterPro" id="IPR031872">
    <property type="entry name" value="NDC10_II"/>
</dbReference>
<dbReference type="OrthoDB" id="2287578at2759"/>
<keyword evidence="4" id="KW-1185">Reference proteome</keyword>
<feature type="domain" description="Ndc10" evidence="2">
    <location>
        <begin position="97"/>
        <end position="142"/>
    </location>
</feature>
<evidence type="ECO:0000259" key="2">
    <source>
        <dbReference type="Pfam" id="PF16787"/>
    </source>
</evidence>